<sequence>MDDTSEKCIPFASKPPVSPKSYLPMAGASYEGWQPPYLMANHGEVGGVWTTPFPKPLDGMDCPYPSMDVSSNNFHILPPLARNPIRSITPSSTNKNGITVKTELGIDYEMRWGPNKDPNMDKTRLRRILSNRISARKSRLKKIQYLHEMEKRGQDLQAEVAVLNPLLVSEKELQKRLQMENLILKEKTSRIEESKATVKWLKELLEAQQNMRMQEPSTHGCNYEQMAADSSSLEAEPKPMEARGSLTHPLTLAHWPLILQIA</sequence>
<keyword evidence="2" id="KW-0804">Transcription</keyword>
<dbReference type="PANTHER" id="PTHR46391">
    <property type="entry name" value="BASIC LEUCINE ZIPPER 34"/>
    <property type="match status" value="1"/>
</dbReference>
<keyword evidence="6" id="KW-1185">Reference proteome</keyword>
<dbReference type="GO" id="GO:0045893">
    <property type="term" value="P:positive regulation of DNA-templated transcription"/>
    <property type="evidence" value="ECO:0007669"/>
    <property type="project" value="TreeGrafter"/>
</dbReference>
<gene>
    <name evidence="5" type="ORF">Acr_28g0003620</name>
</gene>
<dbReference type="PANTHER" id="PTHR46391:SF13">
    <property type="entry name" value="ACTIVATOR OF SPOMIN LUC3"/>
    <property type="match status" value="1"/>
</dbReference>
<protein>
    <recommendedName>
        <fullName evidence="4">BZIP domain-containing protein</fullName>
    </recommendedName>
</protein>
<dbReference type="AlphaFoldDB" id="A0A7J0H982"/>
<dbReference type="InterPro" id="IPR044759">
    <property type="entry name" value="bZIP_RF2"/>
</dbReference>
<dbReference type="CDD" id="cd14703">
    <property type="entry name" value="bZIP_plant_RF2"/>
    <property type="match status" value="1"/>
</dbReference>
<evidence type="ECO:0000313" key="6">
    <source>
        <dbReference type="Proteomes" id="UP000585474"/>
    </source>
</evidence>
<dbReference type="GO" id="GO:0003700">
    <property type="term" value="F:DNA-binding transcription factor activity"/>
    <property type="evidence" value="ECO:0007669"/>
    <property type="project" value="InterPro"/>
</dbReference>
<feature type="domain" description="BZIP" evidence="4">
    <location>
        <begin position="126"/>
        <end position="141"/>
    </location>
</feature>
<dbReference type="OrthoDB" id="552661at2759"/>
<dbReference type="Gene3D" id="1.20.5.170">
    <property type="match status" value="1"/>
</dbReference>
<dbReference type="InterPro" id="IPR052483">
    <property type="entry name" value="bZIP_transcription_regulators"/>
</dbReference>
<comment type="caution">
    <text evidence="5">The sequence shown here is derived from an EMBL/GenBank/DDBJ whole genome shotgun (WGS) entry which is preliminary data.</text>
</comment>
<accession>A0A7J0H982</accession>
<dbReference type="EMBL" id="BJWL01000028">
    <property type="protein sequence ID" value="GFZ19657.1"/>
    <property type="molecule type" value="Genomic_DNA"/>
</dbReference>
<evidence type="ECO:0000313" key="5">
    <source>
        <dbReference type="EMBL" id="GFZ19657.1"/>
    </source>
</evidence>
<reference evidence="5 6" key="1">
    <citation type="submission" date="2019-07" db="EMBL/GenBank/DDBJ databases">
        <title>De Novo Assembly of kiwifruit Actinidia rufa.</title>
        <authorList>
            <person name="Sugita-Konishi S."/>
            <person name="Sato K."/>
            <person name="Mori E."/>
            <person name="Abe Y."/>
            <person name="Kisaki G."/>
            <person name="Hamano K."/>
            <person name="Suezawa K."/>
            <person name="Otani M."/>
            <person name="Fukuda T."/>
            <person name="Manabe T."/>
            <person name="Gomi K."/>
            <person name="Tabuchi M."/>
            <person name="Akimitsu K."/>
            <person name="Kataoka I."/>
        </authorList>
    </citation>
    <scope>NUCLEOTIDE SEQUENCE [LARGE SCALE GENOMIC DNA]</scope>
    <source>
        <strain evidence="6">cv. Fuchu</strain>
    </source>
</reference>
<dbReference type="GO" id="GO:0003677">
    <property type="term" value="F:DNA binding"/>
    <property type="evidence" value="ECO:0007669"/>
    <property type="project" value="TreeGrafter"/>
</dbReference>
<dbReference type="GO" id="GO:0005634">
    <property type="term" value="C:nucleus"/>
    <property type="evidence" value="ECO:0007669"/>
    <property type="project" value="TreeGrafter"/>
</dbReference>
<dbReference type="InterPro" id="IPR046347">
    <property type="entry name" value="bZIP_sf"/>
</dbReference>
<dbReference type="SMART" id="SM00338">
    <property type="entry name" value="BRLZ"/>
    <property type="match status" value="1"/>
</dbReference>
<keyword evidence="1" id="KW-0805">Transcription regulation</keyword>
<evidence type="ECO:0000256" key="3">
    <source>
        <dbReference type="ARBA" id="ARBA00023242"/>
    </source>
</evidence>
<evidence type="ECO:0000256" key="2">
    <source>
        <dbReference type="ARBA" id="ARBA00023163"/>
    </source>
</evidence>
<proteinExistence type="predicted"/>
<dbReference type="InterPro" id="IPR004827">
    <property type="entry name" value="bZIP"/>
</dbReference>
<dbReference type="PROSITE" id="PS00036">
    <property type="entry name" value="BZIP_BASIC"/>
    <property type="match status" value="1"/>
</dbReference>
<name>A0A7J0H982_9ERIC</name>
<organism evidence="5 6">
    <name type="scientific">Actinidia rufa</name>
    <dbReference type="NCBI Taxonomy" id="165716"/>
    <lineage>
        <taxon>Eukaryota</taxon>
        <taxon>Viridiplantae</taxon>
        <taxon>Streptophyta</taxon>
        <taxon>Embryophyta</taxon>
        <taxon>Tracheophyta</taxon>
        <taxon>Spermatophyta</taxon>
        <taxon>Magnoliopsida</taxon>
        <taxon>eudicotyledons</taxon>
        <taxon>Gunneridae</taxon>
        <taxon>Pentapetalae</taxon>
        <taxon>asterids</taxon>
        <taxon>Ericales</taxon>
        <taxon>Actinidiaceae</taxon>
        <taxon>Actinidia</taxon>
    </lineage>
</organism>
<keyword evidence="3" id="KW-0539">Nucleus</keyword>
<dbReference type="SUPFAM" id="SSF57959">
    <property type="entry name" value="Leucine zipper domain"/>
    <property type="match status" value="1"/>
</dbReference>
<evidence type="ECO:0000256" key="1">
    <source>
        <dbReference type="ARBA" id="ARBA00023015"/>
    </source>
</evidence>
<dbReference type="Proteomes" id="UP000585474">
    <property type="component" value="Unassembled WGS sequence"/>
</dbReference>
<evidence type="ECO:0000259" key="4">
    <source>
        <dbReference type="PROSITE" id="PS00036"/>
    </source>
</evidence>